<gene>
    <name evidence="1" type="ORF">LHCIRMBIA104_00774</name>
</gene>
<comment type="caution">
    <text evidence="1">The sequence shown here is derived from an EMBL/GenBank/DDBJ whole genome shotgun (WGS) entry which is preliminary data.</text>
</comment>
<evidence type="ECO:0000313" key="1">
    <source>
        <dbReference type="EMBL" id="CDI60149.1"/>
    </source>
</evidence>
<accession>U6FA53</accession>
<proteinExistence type="predicted"/>
<dbReference type="Proteomes" id="UP000017247">
    <property type="component" value="Unassembled WGS sequence"/>
</dbReference>
<dbReference type="HOGENOM" id="CLU_3409559_0_0_9"/>
<dbReference type="AlphaFoldDB" id="U6FA53"/>
<dbReference type="EMBL" id="CBUL010000059">
    <property type="protein sequence ID" value="CDI60149.1"/>
    <property type="molecule type" value="Genomic_DNA"/>
</dbReference>
<reference evidence="1" key="1">
    <citation type="submission" date="2013-09" db="EMBL/GenBank/DDBJ databases">
        <title>Draft Genome Sequence of five Lactobacillus helveticus strains CIRM-BIA 101T, 103, 104, 951 and 953 isolated from milk product.</title>
        <authorList>
            <person name="Valence F."/>
            <person name="Chuat V."/>
            <person name="Ma L."/>
            <person name="Creno S."/>
            <person name="Falentin H."/>
            <person name="Lortal S."/>
            <person name="Bizet C."/>
            <person name="Clermont D."/>
            <person name="Loux V."/>
            <person name="Bouchier C."/>
            <person name="Cousin S."/>
        </authorList>
    </citation>
    <scope>NUCLEOTIDE SEQUENCE [LARGE SCALE GENOMIC DNA]</scope>
    <source>
        <strain evidence="1">CIRM-BIA 104</strain>
    </source>
</reference>
<protein>
    <submittedName>
        <fullName evidence="1">Uncharacterized protein</fullName>
    </submittedName>
</protein>
<organism evidence="1">
    <name type="scientific">Lactobacillus helveticus CIRM-BIA 104</name>
    <dbReference type="NCBI Taxonomy" id="1226333"/>
    <lineage>
        <taxon>Bacteria</taxon>
        <taxon>Bacillati</taxon>
        <taxon>Bacillota</taxon>
        <taxon>Bacilli</taxon>
        <taxon>Lactobacillales</taxon>
        <taxon>Lactobacillaceae</taxon>
        <taxon>Lactobacillus</taxon>
    </lineage>
</organism>
<name>U6FA53_LACHE</name>
<sequence length="29" mass="3264">MVKGLSLSLGPFIVWQIARNNLNEFSDVD</sequence>